<dbReference type="AlphaFoldDB" id="A0A2K2FNW8"/>
<evidence type="ECO:0000256" key="5">
    <source>
        <dbReference type="ARBA" id="ARBA00022801"/>
    </source>
</evidence>
<keyword evidence="4" id="KW-0228">DNA excision</keyword>
<comment type="caution">
    <text evidence="7">The sequence shown here is derived from an EMBL/GenBank/DDBJ whole genome shotgun (WGS) entry which is preliminary data.</text>
</comment>
<proteinExistence type="predicted"/>
<dbReference type="PANTHER" id="PTHR31290">
    <property type="entry name" value="UV-DAMAGE ENDONUCLEASE"/>
    <property type="match status" value="1"/>
</dbReference>
<evidence type="ECO:0000256" key="4">
    <source>
        <dbReference type="ARBA" id="ARBA00022769"/>
    </source>
</evidence>
<reference evidence="7 8" key="1">
    <citation type="submission" date="2017-06" db="EMBL/GenBank/DDBJ databases">
        <title>Investigating the central metabolism of Clostridium thermosuccinogenes.</title>
        <authorList>
            <person name="Koendjbiharie J.G."/>
            <person name="van Kranenburg R."/>
        </authorList>
    </citation>
    <scope>NUCLEOTIDE SEQUENCE [LARGE SCALE GENOMIC DNA]</scope>
    <source>
        <strain evidence="7 8">DSM 5806</strain>
    </source>
</reference>
<dbReference type="GO" id="GO:0016787">
    <property type="term" value="F:hydrolase activity"/>
    <property type="evidence" value="ECO:0007669"/>
    <property type="project" value="UniProtKB-KW"/>
</dbReference>
<dbReference type="InterPro" id="IPR004601">
    <property type="entry name" value="UvdE"/>
</dbReference>
<keyword evidence="1" id="KW-0540">Nuclease</keyword>
<name>A0A2K2FNW8_9CLOT</name>
<sequence length="320" mass="37287">MIIRLGYVAMTLNLHDCSPSSTVTVTAFKKLDEEAGKFRLKKLTLKNLENTRRILLYNQAMNIKLYRFTSKLVPLATHPLIEGWDYAEDFREEFRKIGDLVKVNDFRVSAHPDHFTIINSPSEDVFNDAVKDLDYHVKIYEAMGLEDYKYKLVLHVGGLYKDKKSSLERFKKNFESLPDRIRRRIIIENDDKSYSAYDVLELCRELKTPMVLDVHHHKCVNNGEKLEDMLEEIFGTWDNEAFPPKIHFSSPKSEKDFRSHADNIDLNEFTEFLEIAKKTGRDFDVMLEAKNKDSALLKLSEELEGCPGIRRINNGEFEII</sequence>
<accession>A0A2K2FNW8</accession>
<dbReference type="RefSeq" id="WP_103080806.1">
    <property type="nucleotide sequence ID" value="NZ_CP021850.1"/>
</dbReference>
<dbReference type="GO" id="GO:0006289">
    <property type="term" value="P:nucleotide-excision repair"/>
    <property type="evidence" value="ECO:0007669"/>
    <property type="project" value="InterPro"/>
</dbReference>
<dbReference type="InterPro" id="IPR036237">
    <property type="entry name" value="Xyl_isomerase-like_sf"/>
</dbReference>
<dbReference type="Gene3D" id="3.20.20.150">
    <property type="entry name" value="Divalent-metal-dependent TIM barrel enzymes"/>
    <property type="match status" value="1"/>
</dbReference>
<dbReference type="PANTHER" id="PTHR31290:SF5">
    <property type="entry name" value="UV-DAMAGE ENDONUCLEASE"/>
    <property type="match status" value="1"/>
</dbReference>
<dbReference type="Pfam" id="PF03851">
    <property type="entry name" value="UvdE"/>
    <property type="match status" value="1"/>
</dbReference>
<organism evidence="7 8">
    <name type="scientific">Clostridium thermosuccinogenes</name>
    <dbReference type="NCBI Taxonomy" id="84032"/>
    <lineage>
        <taxon>Bacteria</taxon>
        <taxon>Bacillati</taxon>
        <taxon>Bacillota</taxon>
        <taxon>Clostridia</taxon>
        <taxon>Eubacteriales</taxon>
        <taxon>Clostridiaceae</taxon>
        <taxon>Clostridium</taxon>
    </lineage>
</organism>
<dbReference type="OrthoDB" id="9782576at2"/>
<protein>
    <submittedName>
        <fullName evidence="7">UV damage endonuclease UvsE</fullName>
    </submittedName>
</protein>
<evidence type="ECO:0000256" key="2">
    <source>
        <dbReference type="ARBA" id="ARBA00022759"/>
    </source>
</evidence>
<dbReference type="EMBL" id="NIOJ01000010">
    <property type="protein sequence ID" value="PNU00477.1"/>
    <property type="molecule type" value="Genomic_DNA"/>
</dbReference>
<evidence type="ECO:0000313" key="7">
    <source>
        <dbReference type="EMBL" id="PNU00477.1"/>
    </source>
</evidence>
<keyword evidence="3" id="KW-0227">DNA damage</keyword>
<keyword evidence="5" id="KW-0378">Hydrolase</keyword>
<keyword evidence="8" id="KW-1185">Reference proteome</keyword>
<dbReference type="NCBIfam" id="TIGR00629">
    <property type="entry name" value="uvde"/>
    <property type="match status" value="1"/>
</dbReference>
<dbReference type="KEGG" id="cthd:CDO33_03520"/>
<keyword evidence="6" id="KW-0234">DNA repair</keyword>
<evidence type="ECO:0000256" key="1">
    <source>
        <dbReference type="ARBA" id="ARBA00022722"/>
    </source>
</evidence>
<evidence type="ECO:0000313" key="8">
    <source>
        <dbReference type="Proteomes" id="UP000236151"/>
    </source>
</evidence>
<dbReference type="Proteomes" id="UP000236151">
    <property type="component" value="Unassembled WGS sequence"/>
</dbReference>
<dbReference type="GO" id="GO:0004519">
    <property type="term" value="F:endonuclease activity"/>
    <property type="evidence" value="ECO:0007669"/>
    <property type="project" value="UniProtKB-KW"/>
</dbReference>
<evidence type="ECO:0000256" key="3">
    <source>
        <dbReference type="ARBA" id="ARBA00022763"/>
    </source>
</evidence>
<dbReference type="SUPFAM" id="SSF51658">
    <property type="entry name" value="Xylose isomerase-like"/>
    <property type="match status" value="1"/>
</dbReference>
<keyword evidence="2 7" id="KW-0255">Endonuclease</keyword>
<dbReference type="GO" id="GO:0009411">
    <property type="term" value="P:response to UV"/>
    <property type="evidence" value="ECO:0007669"/>
    <property type="project" value="InterPro"/>
</dbReference>
<gene>
    <name evidence="7" type="ORF">CDQ84_05880</name>
</gene>
<evidence type="ECO:0000256" key="6">
    <source>
        <dbReference type="ARBA" id="ARBA00023204"/>
    </source>
</evidence>